<dbReference type="EMBL" id="CP001472">
    <property type="protein sequence ID" value="ACO33824.1"/>
    <property type="molecule type" value="Genomic_DNA"/>
</dbReference>
<evidence type="ECO:0000256" key="1">
    <source>
        <dbReference type="ARBA" id="ARBA00004141"/>
    </source>
</evidence>
<comment type="subcellular location">
    <subcellularLocation>
        <location evidence="1">Membrane</location>
        <topology evidence="1">Multi-pass membrane protein</topology>
    </subcellularLocation>
</comment>
<keyword evidence="2" id="KW-0813">Transport</keyword>
<feature type="transmembrane region" description="Helical" evidence="6">
    <location>
        <begin position="9"/>
        <end position="29"/>
    </location>
</feature>
<accession>C1F5D4</accession>
<dbReference type="Proteomes" id="UP000002207">
    <property type="component" value="Chromosome"/>
</dbReference>
<gene>
    <name evidence="8" type="ordered locus">ACP_1307</name>
</gene>
<protein>
    <submittedName>
        <fullName evidence="8">MFS transporter, drug:H+ antiporter-2 (DHA2) family</fullName>
    </submittedName>
</protein>
<feature type="transmembrane region" description="Helical" evidence="6">
    <location>
        <begin position="364"/>
        <end position="386"/>
    </location>
</feature>
<dbReference type="SUPFAM" id="SSF103473">
    <property type="entry name" value="MFS general substrate transporter"/>
    <property type="match status" value="1"/>
</dbReference>
<dbReference type="GO" id="GO:0022857">
    <property type="term" value="F:transmembrane transporter activity"/>
    <property type="evidence" value="ECO:0007669"/>
    <property type="project" value="InterPro"/>
</dbReference>
<dbReference type="KEGG" id="aca:ACP_1307"/>
<organism evidence="8 9">
    <name type="scientific">Acidobacterium capsulatum (strain ATCC 51196 / DSM 11244 / BCRC 80197 / JCM 7670 / NBRC 15755 / NCIMB 13165 / 161)</name>
    <dbReference type="NCBI Taxonomy" id="240015"/>
    <lineage>
        <taxon>Bacteria</taxon>
        <taxon>Pseudomonadati</taxon>
        <taxon>Acidobacteriota</taxon>
        <taxon>Terriglobia</taxon>
        <taxon>Terriglobales</taxon>
        <taxon>Acidobacteriaceae</taxon>
        <taxon>Acidobacterium</taxon>
    </lineage>
</organism>
<feature type="transmembrane region" description="Helical" evidence="6">
    <location>
        <begin position="270"/>
        <end position="296"/>
    </location>
</feature>
<dbReference type="PROSITE" id="PS50850">
    <property type="entry name" value="MFS"/>
    <property type="match status" value="1"/>
</dbReference>
<dbReference type="InterPro" id="IPR036259">
    <property type="entry name" value="MFS_trans_sf"/>
</dbReference>
<proteinExistence type="predicted"/>
<sequence length="532" mass="57438">MPAKQIRPVLGIFAVLLGASLATFFGRLLSVGTADLRGPLGLSADASSWLGTAYNMGMMFIGPFSVYLGGVLGPRRVLLWCACIFTLATFFMPFAGHLSWLITLLAIAGLTAGSFYPLTLSFILRNLPQKYMLYGIAAYAIDIVVTTHVADSYEAWVMRDLSWCWLFWSITAATPFMVWLVQSGIPTQPIPRSAPRQPRISWRGFLYASLGAALVFGALDQGQRLDWWHSGTFAAMALSGSFLILAAVVRHFCQPHPLVNFPFLRRRNTLLLGLTVMVFRFVLLASVVLVPGYLSAIKGYRPDQVGPVLLWLAIPQFLAGIFAVYLLGKVDTRLVLAAGFSLIALGSLMDSHLTTAWAGNTFTVSQLVLAMGEGLAFNSMVGAIILDILNSGSLNKPADVLTFAGFFQTIRLFGGEVGATFIRHFLHVREVFHYNLLASGVQGGSAPLLARERALLPVMQSRALTQNALAGRSVELLVVSVRQQAFTLSLADSFTLIATVAAGCLLIAASLRALKLGFPQIIATPGAGKSTT</sequence>
<reference evidence="8 9" key="1">
    <citation type="journal article" date="2009" name="Appl. Environ. Microbiol.">
        <title>Three genomes from the phylum Acidobacteria provide insight into the lifestyles of these microorganisms in soils.</title>
        <authorList>
            <person name="Ward N.L."/>
            <person name="Challacombe J.F."/>
            <person name="Janssen P.H."/>
            <person name="Henrissat B."/>
            <person name="Coutinho P.M."/>
            <person name="Wu M."/>
            <person name="Xie G."/>
            <person name="Haft D.H."/>
            <person name="Sait M."/>
            <person name="Badger J."/>
            <person name="Barabote R.D."/>
            <person name="Bradley B."/>
            <person name="Brettin T.S."/>
            <person name="Brinkac L.M."/>
            <person name="Bruce D."/>
            <person name="Creasy T."/>
            <person name="Daugherty S.C."/>
            <person name="Davidsen T.M."/>
            <person name="DeBoy R.T."/>
            <person name="Detter J.C."/>
            <person name="Dodson R.J."/>
            <person name="Durkin A.S."/>
            <person name="Ganapathy A."/>
            <person name="Gwinn-Giglio M."/>
            <person name="Han C.S."/>
            <person name="Khouri H."/>
            <person name="Kiss H."/>
            <person name="Kothari S.P."/>
            <person name="Madupu R."/>
            <person name="Nelson K.E."/>
            <person name="Nelson W.C."/>
            <person name="Paulsen I."/>
            <person name="Penn K."/>
            <person name="Ren Q."/>
            <person name="Rosovitz M.J."/>
            <person name="Selengut J.D."/>
            <person name="Shrivastava S."/>
            <person name="Sullivan S.A."/>
            <person name="Tapia R."/>
            <person name="Thompson L.S."/>
            <person name="Watkins K.L."/>
            <person name="Yang Q."/>
            <person name="Yu C."/>
            <person name="Zafar N."/>
            <person name="Zhou L."/>
            <person name="Kuske C.R."/>
        </authorList>
    </citation>
    <scope>NUCLEOTIDE SEQUENCE [LARGE SCALE GENOMIC DNA]</scope>
    <source>
        <strain evidence="9">ATCC 51196 / DSM 11244 / BCRC 80197 / JCM 7670 / NBRC 15755 / NCIMB 13165 / 161</strain>
    </source>
</reference>
<dbReference type="STRING" id="240015.ACP_1307"/>
<dbReference type="PANTHER" id="PTHR42718">
    <property type="entry name" value="MAJOR FACILITATOR SUPERFAMILY MULTIDRUG TRANSPORTER MFSC"/>
    <property type="match status" value="1"/>
</dbReference>
<dbReference type="GO" id="GO:0016020">
    <property type="term" value="C:membrane"/>
    <property type="evidence" value="ECO:0007669"/>
    <property type="project" value="UniProtKB-SubCell"/>
</dbReference>
<feature type="transmembrane region" description="Helical" evidence="6">
    <location>
        <begin position="334"/>
        <end position="358"/>
    </location>
</feature>
<dbReference type="PANTHER" id="PTHR42718:SF9">
    <property type="entry name" value="MAJOR FACILITATOR SUPERFAMILY MULTIDRUG TRANSPORTER MFSC"/>
    <property type="match status" value="1"/>
</dbReference>
<evidence type="ECO:0000313" key="9">
    <source>
        <dbReference type="Proteomes" id="UP000002207"/>
    </source>
</evidence>
<evidence type="ECO:0000256" key="5">
    <source>
        <dbReference type="ARBA" id="ARBA00023136"/>
    </source>
</evidence>
<feature type="transmembrane region" description="Helical" evidence="6">
    <location>
        <begin position="490"/>
        <end position="511"/>
    </location>
</feature>
<keyword evidence="9" id="KW-1185">Reference proteome</keyword>
<dbReference type="Pfam" id="PF07690">
    <property type="entry name" value="MFS_1"/>
    <property type="match status" value="1"/>
</dbReference>
<dbReference type="HOGENOM" id="CLU_000960_33_0_0"/>
<dbReference type="Gene3D" id="1.20.1250.20">
    <property type="entry name" value="MFS general substrate transporter like domains"/>
    <property type="match status" value="1"/>
</dbReference>
<keyword evidence="4 6" id="KW-1133">Transmembrane helix</keyword>
<feature type="transmembrane region" description="Helical" evidence="6">
    <location>
        <begin position="308"/>
        <end position="327"/>
    </location>
</feature>
<name>C1F5D4_ACIC5</name>
<feature type="transmembrane region" description="Helical" evidence="6">
    <location>
        <begin position="202"/>
        <end position="219"/>
    </location>
</feature>
<dbReference type="eggNOG" id="COG2814">
    <property type="taxonomic scope" value="Bacteria"/>
</dbReference>
<keyword evidence="5 6" id="KW-0472">Membrane</keyword>
<evidence type="ECO:0000256" key="3">
    <source>
        <dbReference type="ARBA" id="ARBA00022692"/>
    </source>
</evidence>
<feature type="transmembrane region" description="Helical" evidence="6">
    <location>
        <begin position="49"/>
        <end position="70"/>
    </location>
</feature>
<dbReference type="InterPro" id="IPR020846">
    <property type="entry name" value="MFS_dom"/>
</dbReference>
<evidence type="ECO:0000256" key="4">
    <source>
        <dbReference type="ARBA" id="ARBA00022989"/>
    </source>
</evidence>
<keyword evidence="3 6" id="KW-0812">Transmembrane</keyword>
<feature type="transmembrane region" description="Helical" evidence="6">
    <location>
        <begin position="131"/>
        <end position="150"/>
    </location>
</feature>
<dbReference type="AlphaFoldDB" id="C1F5D4"/>
<feature type="transmembrane region" description="Helical" evidence="6">
    <location>
        <begin position="101"/>
        <end position="124"/>
    </location>
</feature>
<feature type="transmembrane region" description="Helical" evidence="6">
    <location>
        <begin position="77"/>
        <end position="95"/>
    </location>
</feature>
<evidence type="ECO:0000256" key="2">
    <source>
        <dbReference type="ARBA" id="ARBA00022448"/>
    </source>
</evidence>
<feature type="transmembrane region" description="Helical" evidence="6">
    <location>
        <begin position="231"/>
        <end position="249"/>
    </location>
</feature>
<feature type="domain" description="Major facilitator superfamily (MFS) profile" evidence="7">
    <location>
        <begin position="11"/>
        <end position="462"/>
    </location>
</feature>
<dbReference type="InterPro" id="IPR011701">
    <property type="entry name" value="MFS"/>
</dbReference>
<dbReference type="InParanoid" id="C1F5D4"/>
<evidence type="ECO:0000313" key="8">
    <source>
        <dbReference type="EMBL" id="ACO33824.1"/>
    </source>
</evidence>
<feature type="transmembrane region" description="Helical" evidence="6">
    <location>
        <begin position="162"/>
        <end position="181"/>
    </location>
</feature>
<evidence type="ECO:0000256" key="6">
    <source>
        <dbReference type="SAM" id="Phobius"/>
    </source>
</evidence>
<evidence type="ECO:0000259" key="7">
    <source>
        <dbReference type="PROSITE" id="PS50850"/>
    </source>
</evidence>